<dbReference type="AlphaFoldDB" id="A0A9J6DJZ0"/>
<keyword evidence="2" id="KW-1185">Reference proteome</keyword>
<evidence type="ECO:0000313" key="2">
    <source>
        <dbReference type="Proteomes" id="UP000821866"/>
    </source>
</evidence>
<organism evidence="1 2">
    <name type="scientific">Rhipicephalus microplus</name>
    <name type="common">Cattle tick</name>
    <name type="synonym">Boophilus microplus</name>
    <dbReference type="NCBI Taxonomy" id="6941"/>
    <lineage>
        <taxon>Eukaryota</taxon>
        <taxon>Metazoa</taxon>
        <taxon>Ecdysozoa</taxon>
        <taxon>Arthropoda</taxon>
        <taxon>Chelicerata</taxon>
        <taxon>Arachnida</taxon>
        <taxon>Acari</taxon>
        <taxon>Parasitiformes</taxon>
        <taxon>Ixodida</taxon>
        <taxon>Ixodoidea</taxon>
        <taxon>Ixodidae</taxon>
        <taxon>Rhipicephalinae</taxon>
        <taxon>Rhipicephalus</taxon>
        <taxon>Boophilus</taxon>
    </lineage>
</organism>
<dbReference type="Proteomes" id="UP000821866">
    <property type="component" value="Chromosome 7"/>
</dbReference>
<evidence type="ECO:0000313" key="1">
    <source>
        <dbReference type="EMBL" id="KAH8022160.1"/>
    </source>
</evidence>
<accession>A0A9J6DJZ0</accession>
<gene>
    <name evidence="1" type="ORF">HPB51_022293</name>
</gene>
<reference evidence="1" key="2">
    <citation type="submission" date="2021-09" db="EMBL/GenBank/DDBJ databases">
        <authorList>
            <person name="Jia N."/>
            <person name="Wang J."/>
            <person name="Shi W."/>
            <person name="Du L."/>
            <person name="Sun Y."/>
            <person name="Zhan W."/>
            <person name="Jiang J."/>
            <person name="Wang Q."/>
            <person name="Zhang B."/>
            <person name="Ji P."/>
            <person name="Sakyi L.B."/>
            <person name="Cui X."/>
            <person name="Yuan T."/>
            <person name="Jiang B."/>
            <person name="Yang W."/>
            <person name="Lam T.T.-Y."/>
            <person name="Chang Q."/>
            <person name="Ding S."/>
            <person name="Wang X."/>
            <person name="Zhu J."/>
            <person name="Ruan X."/>
            <person name="Zhao L."/>
            <person name="Wei J."/>
            <person name="Que T."/>
            <person name="Du C."/>
            <person name="Cheng J."/>
            <person name="Dai P."/>
            <person name="Han X."/>
            <person name="Huang E."/>
            <person name="Gao Y."/>
            <person name="Liu J."/>
            <person name="Shao H."/>
            <person name="Ye R."/>
            <person name="Li L."/>
            <person name="Wei W."/>
            <person name="Wang X."/>
            <person name="Wang C."/>
            <person name="Huo Q."/>
            <person name="Li W."/>
            <person name="Guo W."/>
            <person name="Chen H."/>
            <person name="Chen S."/>
            <person name="Zhou L."/>
            <person name="Zhou L."/>
            <person name="Ni X."/>
            <person name="Tian J."/>
            <person name="Zhou Y."/>
            <person name="Sheng Y."/>
            <person name="Liu T."/>
            <person name="Pan Y."/>
            <person name="Xia L."/>
            <person name="Li J."/>
            <person name="Zhao F."/>
            <person name="Cao W."/>
        </authorList>
    </citation>
    <scope>NUCLEOTIDE SEQUENCE</scope>
    <source>
        <strain evidence="1">Rmic-2018</strain>
        <tissue evidence="1">Larvae</tissue>
    </source>
</reference>
<protein>
    <submittedName>
        <fullName evidence="1">Uncharacterized protein</fullName>
    </submittedName>
</protein>
<proteinExistence type="predicted"/>
<reference evidence="1" key="1">
    <citation type="journal article" date="2020" name="Cell">
        <title>Large-Scale Comparative Analyses of Tick Genomes Elucidate Their Genetic Diversity and Vector Capacities.</title>
        <authorList>
            <consortium name="Tick Genome and Microbiome Consortium (TIGMIC)"/>
            <person name="Jia N."/>
            <person name="Wang J."/>
            <person name="Shi W."/>
            <person name="Du L."/>
            <person name="Sun Y."/>
            <person name="Zhan W."/>
            <person name="Jiang J.F."/>
            <person name="Wang Q."/>
            <person name="Zhang B."/>
            <person name="Ji P."/>
            <person name="Bell-Sakyi L."/>
            <person name="Cui X.M."/>
            <person name="Yuan T.T."/>
            <person name="Jiang B.G."/>
            <person name="Yang W.F."/>
            <person name="Lam T.T."/>
            <person name="Chang Q.C."/>
            <person name="Ding S.J."/>
            <person name="Wang X.J."/>
            <person name="Zhu J.G."/>
            <person name="Ruan X.D."/>
            <person name="Zhao L."/>
            <person name="Wei J.T."/>
            <person name="Ye R.Z."/>
            <person name="Que T.C."/>
            <person name="Du C.H."/>
            <person name="Zhou Y.H."/>
            <person name="Cheng J.X."/>
            <person name="Dai P.F."/>
            <person name="Guo W.B."/>
            <person name="Han X.H."/>
            <person name="Huang E.J."/>
            <person name="Li L.F."/>
            <person name="Wei W."/>
            <person name="Gao Y.C."/>
            <person name="Liu J.Z."/>
            <person name="Shao H.Z."/>
            <person name="Wang X."/>
            <person name="Wang C.C."/>
            <person name="Yang T.C."/>
            <person name="Huo Q.B."/>
            <person name="Li W."/>
            <person name="Chen H.Y."/>
            <person name="Chen S.E."/>
            <person name="Zhou L.G."/>
            <person name="Ni X.B."/>
            <person name="Tian J.H."/>
            <person name="Sheng Y."/>
            <person name="Liu T."/>
            <person name="Pan Y.S."/>
            <person name="Xia L.Y."/>
            <person name="Li J."/>
            <person name="Zhao F."/>
            <person name="Cao W.C."/>
        </authorList>
    </citation>
    <scope>NUCLEOTIDE SEQUENCE</scope>
    <source>
        <strain evidence="1">Rmic-2018</strain>
    </source>
</reference>
<comment type="caution">
    <text evidence="1">The sequence shown here is derived from an EMBL/GenBank/DDBJ whole genome shotgun (WGS) entry which is preliminary data.</text>
</comment>
<dbReference type="EMBL" id="JABSTU010000009">
    <property type="protein sequence ID" value="KAH8022160.1"/>
    <property type="molecule type" value="Genomic_DNA"/>
</dbReference>
<sequence>MKNWTPIKSYFLSQTIEEYNKIIWRFIGNQADGLSESVTLPKCNMHFMHSFLAMFHSAILTPEKSHLEATELYAVITKLRKHLINRRDDMFFSDKGNLGLEILPGGQDAKLDLANFHDRALVYLEKWFDFDHSPFKMLAELDLRKDAPTLLMVINAGNPFGID</sequence>
<name>A0A9J6DJZ0_RHIMP</name>